<evidence type="ECO:0000313" key="3">
    <source>
        <dbReference type="EMBL" id="HHF98085.1"/>
    </source>
</evidence>
<dbReference type="EMBL" id="DRTT01000032">
    <property type="protein sequence ID" value="HHF98085.1"/>
    <property type="molecule type" value="Genomic_DNA"/>
</dbReference>
<dbReference type="InterPro" id="IPR009936">
    <property type="entry name" value="DUF1468"/>
</dbReference>
<feature type="transmembrane region" description="Helical" evidence="1">
    <location>
        <begin position="12"/>
        <end position="33"/>
    </location>
</feature>
<feature type="transmembrane region" description="Helical" evidence="1">
    <location>
        <begin position="81"/>
        <end position="114"/>
    </location>
</feature>
<gene>
    <name evidence="3" type="ORF">ENL39_01170</name>
</gene>
<protein>
    <recommendedName>
        <fullName evidence="2">DUF1468 domain-containing protein</fullName>
    </recommendedName>
</protein>
<dbReference type="Proteomes" id="UP000886070">
    <property type="component" value="Unassembled WGS sequence"/>
</dbReference>
<evidence type="ECO:0000259" key="2">
    <source>
        <dbReference type="Pfam" id="PF07331"/>
    </source>
</evidence>
<reference evidence="3" key="1">
    <citation type="journal article" date="2020" name="mSystems">
        <title>Genome- and Community-Level Interaction Insights into Carbon Utilization and Element Cycling Functions of Hydrothermarchaeota in Hydrothermal Sediment.</title>
        <authorList>
            <person name="Zhou Z."/>
            <person name="Liu Y."/>
            <person name="Xu W."/>
            <person name="Pan J."/>
            <person name="Luo Z.H."/>
            <person name="Li M."/>
        </authorList>
    </citation>
    <scope>NUCLEOTIDE SEQUENCE [LARGE SCALE GENOMIC DNA]</scope>
    <source>
        <strain evidence="3">HyVt-92</strain>
    </source>
</reference>
<name>A0A7V5LZ17_UNCAE</name>
<keyword evidence="1" id="KW-0472">Membrane</keyword>
<dbReference type="AlphaFoldDB" id="A0A7V5LZ17"/>
<feature type="transmembrane region" description="Helical" evidence="1">
    <location>
        <begin position="120"/>
        <end position="141"/>
    </location>
</feature>
<feature type="transmembrane region" description="Helical" evidence="1">
    <location>
        <begin position="39"/>
        <end position="60"/>
    </location>
</feature>
<accession>A0A7V5LZ17</accession>
<keyword evidence="1" id="KW-0812">Transmembrane</keyword>
<organism evidence="3">
    <name type="scientific">Aerophobetes bacterium</name>
    <dbReference type="NCBI Taxonomy" id="2030807"/>
    <lineage>
        <taxon>Bacteria</taxon>
        <taxon>Candidatus Aerophobota</taxon>
    </lineage>
</organism>
<evidence type="ECO:0000256" key="1">
    <source>
        <dbReference type="SAM" id="Phobius"/>
    </source>
</evidence>
<dbReference type="Pfam" id="PF07331">
    <property type="entry name" value="TctB"/>
    <property type="match status" value="1"/>
</dbReference>
<proteinExistence type="predicted"/>
<feature type="domain" description="DUF1468" evidence="2">
    <location>
        <begin position="15"/>
        <end position="150"/>
    </location>
</feature>
<keyword evidence="1" id="KW-1133">Transmembrane helix</keyword>
<sequence length="155" mass="17757">MKKIESVRNINTDRISSIIMLIIVGTFASQLIGRTFTQYGILFPKVILTILVALSIGLLIKSWVAPELREISKEENKIKIVVGIVIMIIWIWTISLLGFLTSSIIWFAVLGFYISERKNLSSFLFIISAVFCMTILFWFIFHKILLVPFPRGIFV</sequence>
<comment type="caution">
    <text evidence="3">The sequence shown here is derived from an EMBL/GenBank/DDBJ whole genome shotgun (WGS) entry which is preliminary data.</text>
</comment>